<comment type="caution">
    <text evidence="1">The sequence shown here is derived from an EMBL/GenBank/DDBJ whole genome shotgun (WGS) entry which is preliminary data.</text>
</comment>
<dbReference type="EMBL" id="JAZIBG010000028">
    <property type="protein sequence ID" value="MEF7614589.1"/>
    <property type="molecule type" value="Genomic_DNA"/>
</dbReference>
<dbReference type="RefSeq" id="WP_332289604.1">
    <property type="nucleotide sequence ID" value="NZ_JAZIBG010000028.1"/>
</dbReference>
<accession>A0AAW9Q5M6</accession>
<evidence type="ECO:0008006" key="3">
    <source>
        <dbReference type="Google" id="ProtNLM"/>
    </source>
</evidence>
<reference evidence="1 2" key="1">
    <citation type="submission" date="2024-02" db="EMBL/GenBank/DDBJ databases">
        <title>Genome sequence of Aquincola sp. MAHUQ-54.</title>
        <authorList>
            <person name="Huq M.A."/>
        </authorList>
    </citation>
    <scope>NUCLEOTIDE SEQUENCE [LARGE SCALE GENOMIC DNA]</scope>
    <source>
        <strain evidence="1 2">MAHUQ-54</strain>
    </source>
</reference>
<gene>
    <name evidence="1" type="ORF">V4F39_11775</name>
</gene>
<evidence type="ECO:0000313" key="2">
    <source>
        <dbReference type="Proteomes" id="UP001336250"/>
    </source>
</evidence>
<dbReference type="Proteomes" id="UP001336250">
    <property type="component" value="Unassembled WGS sequence"/>
</dbReference>
<name>A0AAW9Q5M6_9BURK</name>
<keyword evidence="2" id="KW-1185">Reference proteome</keyword>
<proteinExistence type="predicted"/>
<sequence>MPVLFTRIGTPHPGQQAQALEYAKARKEAVNKSYALNAEVYVRFGGPVGQVVMLESFESLAALEKMKQAAIKDSIEHKIPTAPAGVFQSVEEHAWITA</sequence>
<dbReference type="AlphaFoldDB" id="A0AAW9Q5M6"/>
<evidence type="ECO:0000313" key="1">
    <source>
        <dbReference type="EMBL" id="MEF7614589.1"/>
    </source>
</evidence>
<organism evidence="1 2">
    <name type="scientific">Aquincola agrisoli</name>
    <dbReference type="NCBI Taxonomy" id="3119538"/>
    <lineage>
        <taxon>Bacteria</taxon>
        <taxon>Pseudomonadati</taxon>
        <taxon>Pseudomonadota</taxon>
        <taxon>Betaproteobacteria</taxon>
        <taxon>Burkholderiales</taxon>
        <taxon>Sphaerotilaceae</taxon>
        <taxon>Aquincola</taxon>
    </lineage>
</organism>
<protein>
    <recommendedName>
        <fullName evidence="3">Antibiotic biosynthesis monooxygenase</fullName>
    </recommendedName>
</protein>